<evidence type="ECO:0000256" key="1">
    <source>
        <dbReference type="SAM" id="MobiDB-lite"/>
    </source>
</evidence>
<keyword evidence="3" id="KW-1185">Reference proteome</keyword>
<sequence>MATGLAPLEDDDGARVSTPAGSPRVTPPTDRPETRSPLKRPTLASEADLALVPTSPLARTVQERYGDMGWRKPKETSGTLNRVYLYRFDSIESNMRLLADIAFYRERLPGTVPDHRQDEFQKVLTYLRDSYTRGVEVARAQVTNEANETLHREAEKNSLSWEDRARELERQLALKCEQREGLLVRDKDSELLYAERVLEVRRKEDRLRQGGLISSLREKLRTFKRNHQEEILLVREATRDEDNSKGVANDLLQSQYDQNLASAQDEARSKALGFEERSVQYLTLSQAYAELERQWVQLQVEEKAVELQQTTPRKTNNAPYATYGIPTLSRMGSLCHRRLRSGLPLPFVLTTASMSRPNRDAGSYPSSGAYAQPVRVGYTQPSPQSRGGYGGGYSGRTNPLAPPGSGYGAPFGAAVTLKDLLVVEDPHMEDPAGTMVVLLALREPDPVGTALVPDSPIHPGSAHQRHEFIQKTLSRKVAEIPDNSRPKSIETIWEYAWRIADASRKAGLQVNRTVVMMVNGCSDAEVAVCLRGASVRPETIEISLDYLIERDVGIDRRMDGSRSVAPSTSTRSARSTPRTPSHDFNGT</sequence>
<gene>
    <name evidence="2" type="ORF">B5M09_007776</name>
</gene>
<comment type="caution">
    <text evidence="2">The sequence shown here is derived from an EMBL/GenBank/DDBJ whole genome shotgun (WGS) entry which is preliminary data.</text>
</comment>
<dbReference type="AlphaFoldDB" id="A0A3R7X6A8"/>
<dbReference type="EMBL" id="MZMZ02001622">
    <property type="protein sequence ID" value="RQM28787.1"/>
    <property type="molecule type" value="Genomic_DNA"/>
</dbReference>
<feature type="region of interest" description="Disordered" evidence="1">
    <location>
        <begin position="558"/>
        <end position="587"/>
    </location>
</feature>
<proteinExistence type="predicted"/>
<organism evidence="2 3">
    <name type="scientific">Aphanomyces astaci</name>
    <name type="common">Crayfish plague agent</name>
    <dbReference type="NCBI Taxonomy" id="112090"/>
    <lineage>
        <taxon>Eukaryota</taxon>
        <taxon>Sar</taxon>
        <taxon>Stramenopiles</taxon>
        <taxon>Oomycota</taxon>
        <taxon>Saprolegniomycetes</taxon>
        <taxon>Saprolegniales</taxon>
        <taxon>Verrucalvaceae</taxon>
        <taxon>Aphanomyces</taxon>
    </lineage>
</organism>
<feature type="compositionally biased region" description="Low complexity" evidence="1">
    <location>
        <begin position="561"/>
        <end position="579"/>
    </location>
</feature>
<feature type="region of interest" description="Disordered" evidence="1">
    <location>
        <begin position="376"/>
        <end position="401"/>
    </location>
</feature>
<dbReference type="VEuPathDB" id="FungiDB:H257_04693"/>
<dbReference type="VEuPathDB" id="FungiDB:H257_04694"/>
<reference evidence="2" key="1">
    <citation type="submission" date="2018-07" db="EMBL/GenBank/DDBJ databases">
        <title>Annotation of Aphanomyces astaci genome assembly.</title>
        <authorList>
            <person name="Studholme D.J."/>
        </authorList>
    </citation>
    <scope>NUCLEOTIDE SEQUENCE [LARGE SCALE GENOMIC DNA]</scope>
    <source>
        <strain evidence="2">Pc</strain>
    </source>
</reference>
<dbReference type="Proteomes" id="UP000284702">
    <property type="component" value="Unassembled WGS sequence"/>
</dbReference>
<evidence type="ECO:0000313" key="3">
    <source>
        <dbReference type="Proteomes" id="UP000284702"/>
    </source>
</evidence>
<evidence type="ECO:0000313" key="2">
    <source>
        <dbReference type="EMBL" id="RQM28787.1"/>
    </source>
</evidence>
<protein>
    <submittedName>
        <fullName evidence="2">Uncharacterized protein</fullName>
    </submittedName>
</protein>
<name>A0A3R7X6A8_APHAT</name>
<accession>A0A3R7X6A8</accession>
<feature type="region of interest" description="Disordered" evidence="1">
    <location>
        <begin position="1"/>
        <end position="46"/>
    </location>
</feature>